<keyword evidence="2" id="KW-0732">Signal</keyword>
<name>A0A542ZE71_RARFA</name>
<feature type="domain" description="Putative host cell surface-exposed lipoprotein Ltp-like HTH region" evidence="3">
    <location>
        <begin position="228"/>
        <end position="272"/>
    </location>
</feature>
<organism evidence="4 5">
    <name type="scientific">Rarobacter faecitabidus</name>
    <dbReference type="NCBI Taxonomy" id="13243"/>
    <lineage>
        <taxon>Bacteria</taxon>
        <taxon>Bacillati</taxon>
        <taxon>Actinomycetota</taxon>
        <taxon>Actinomycetes</taxon>
        <taxon>Micrococcales</taxon>
        <taxon>Rarobacteraceae</taxon>
        <taxon>Rarobacter</taxon>
    </lineage>
</organism>
<feature type="domain" description="Putative host cell surface-exposed lipoprotein Ltp-like HTH region" evidence="3">
    <location>
        <begin position="183"/>
        <end position="223"/>
    </location>
</feature>
<evidence type="ECO:0000313" key="4">
    <source>
        <dbReference type="EMBL" id="TQL58560.1"/>
    </source>
</evidence>
<evidence type="ECO:0000256" key="1">
    <source>
        <dbReference type="SAM" id="MobiDB-lite"/>
    </source>
</evidence>
<reference evidence="4 5" key="1">
    <citation type="submission" date="2019-06" db="EMBL/GenBank/DDBJ databases">
        <title>Sequencing the genomes of 1000 actinobacteria strains.</title>
        <authorList>
            <person name="Klenk H.-P."/>
        </authorList>
    </citation>
    <scope>NUCLEOTIDE SEQUENCE [LARGE SCALE GENOMIC DNA]</scope>
    <source>
        <strain evidence="4 5">DSM 4813</strain>
    </source>
</reference>
<dbReference type="EMBL" id="VFOS01000003">
    <property type="protein sequence ID" value="TQL58560.1"/>
    <property type="molecule type" value="Genomic_DNA"/>
</dbReference>
<evidence type="ECO:0000256" key="2">
    <source>
        <dbReference type="SAM" id="SignalP"/>
    </source>
</evidence>
<keyword evidence="4" id="KW-0449">Lipoprotein</keyword>
<sequence length="321" mass="34471">MKKNLLTLVASAALITSVLGGCGNEETTPSETSSDKAAPTESTSTTETPATEPNKGSAVDACAKIFEGDDDAIFMRIPGALIGIGADLTDDQADELTEINEALVEASKLAPDALAGKIDRLNEPFQTFADVVAAGGGSLNMDTSHVTEDIADVMTSCTEAGFSLASDTEAIEEEPEPELTVGQQNAVDKAESYLEYSAFSRSGLIDQLEYEGFTKKQAKFAVDYIDVNWKQQAVDKAESYLDSSSFSRSGLIDQLEYEGFTKKQATFGVEHIDVNWKKQAAKKAESYLESSSFSRSGLIDQLEYEGFTRAQAEYGVKAVGY</sequence>
<feature type="compositionally biased region" description="Low complexity" evidence="1">
    <location>
        <begin position="37"/>
        <end position="53"/>
    </location>
</feature>
<dbReference type="Gene3D" id="1.10.10.10">
    <property type="entry name" value="Winged helix-like DNA-binding domain superfamily/Winged helix DNA-binding domain"/>
    <property type="match status" value="3"/>
</dbReference>
<gene>
    <name evidence="4" type="ORF">FB461_1975</name>
</gene>
<feature type="chain" id="PRO_5038360000" evidence="2">
    <location>
        <begin position="21"/>
        <end position="321"/>
    </location>
</feature>
<dbReference type="RefSeq" id="WP_246046193.1">
    <property type="nucleotide sequence ID" value="NZ_BAAASV010000002.1"/>
</dbReference>
<feature type="region of interest" description="Disordered" evidence="1">
    <location>
        <begin position="20"/>
        <end position="56"/>
    </location>
</feature>
<dbReference type="PROSITE" id="PS51257">
    <property type="entry name" value="PROKAR_LIPOPROTEIN"/>
    <property type="match status" value="1"/>
</dbReference>
<comment type="caution">
    <text evidence="4">The sequence shown here is derived from an EMBL/GenBank/DDBJ whole genome shotgun (WGS) entry which is preliminary data.</text>
</comment>
<dbReference type="InterPro" id="IPR036388">
    <property type="entry name" value="WH-like_DNA-bd_sf"/>
</dbReference>
<accession>A0A542ZE71</accession>
<dbReference type="Proteomes" id="UP000315389">
    <property type="component" value="Unassembled WGS sequence"/>
</dbReference>
<feature type="signal peptide" evidence="2">
    <location>
        <begin position="1"/>
        <end position="20"/>
    </location>
</feature>
<evidence type="ECO:0000259" key="3">
    <source>
        <dbReference type="Pfam" id="PF07553"/>
    </source>
</evidence>
<dbReference type="Pfam" id="PF07553">
    <property type="entry name" value="Lipoprotein_Ltp"/>
    <property type="match status" value="3"/>
</dbReference>
<keyword evidence="5" id="KW-1185">Reference proteome</keyword>
<evidence type="ECO:0000313" key="5">
    <source>
        <dbReference type="Proteomes" id="UP000315389"/>
    </source>
</evidence>
<dbReference type="AlphaFoldDB" id="A0A542ZE71"/>
<dbReference type="InterPro" id="IPR011434">
    <property type="entry name" value="Ltp-like_HTH"/>
</dbReference>
<protein>
    <submittedName>
        <fullName evidence="4">Host cell surface-exposed lipoprotein</fullName>
    </submittedName>
</protein>
<proteinExistence type="predicted"/>
<feature type="domain" description="Putative host cell surface-exposed lipoprotein Ltp-like HTH region" evidence="3">
    <location>
        <begin position="275"/>
        <end position="318"/>
    </location>
</feature>